<dbReference type="PROSITE" id="PS00211">
    <property type="entry name" value="ABC_TRANSPORTER_1"/>
    <property type="match status" value="1"/>
</dbReference>
<dbReference type="InterPro" id="IPR027417">
    <property type="entry name" value="P-loop_NTPase"/>
</dbReference>
<sequence>MALAVTGGTYVVLGDELTIMEYVIFIIMSREIFKPFFAAESYYLTYIMAKNSYERIQKIVNSPVLPDTGTTDFPKHYDIVFENVSFTYDREKQAKKTLAAINITVPEGMVTALVGPSGSGKTTLTNLLIRFYDPDTGIIKIGGINIKEIPYDTLLTHITVMMQEVFLFSGTIYENLLIGNQQATAEEVITAAQQAMIHDEIMALPHGYNTAISERGIGLSGGQRQRLAIARAFLKGADIIILDEATSNVDPVNEYRIQQAIANLAKNRTVIVIAHHLRTIKNADQIVVLKDGQVAEAGTHKSLLGKDSLYASLWNAQEARKIAG</sequence>
<dbReference type="PANTHER" id="PTHR43394:SF1">
    <property type="entry name" value="ATP-BINDING CASSETTE SUB-FAMILY B MEMBER 10, MITOCHONDRIAL"/>
    <property type="match status" value="1"/>
</dbReference>
<dbReference type="AlphaFoldDB" id="A0A0U1KS01"/>
<dbReference type="GO" id="GO:0005886">
    <property type="term" value="C:plasma membrane"/>
    <property type="evidence" value="ECO:0007669"/>
    <property type="project" value="UniProtKB-SubCell"/>
</dbReference>
<evidence type="ECO:0000256" key="4">
    <source>
        <dbReference type="ARBA" id="ARBA00022741"/>
    </source>
</evidence>
<feature type="domain" description="ABC transporter" evidence="8">
    <location>
        <begin position="79"/>
        <end position="316"/>
    </location>
</feature>
<dbReference type="FunFam" id="3.40.50.300:FF:000287">
    <property type="entry name" value="Multidrug ABC transporter ATP-binding protein"/>
    <property type="match status" value="1"/>
</dbReference>
<evidence type="ECO:0000256" key="6">
    <source>
        <dbReference type="ARBA" id="ARBA00022989"/>
    </source>
</evidence>
<keyword evidence="5 9" id="KW-0067">ATP-binding</keyword>
<dbReference type="GO" id="GO:0016887">
    <property type="term" value="F:ATP hydrolysis activity"/>
    <property type="evidence" value="ECO:0007669"/>
    <property type="project" value="InterPro"/>
</dbReference>
<evidence type="ECO:0000256" key="7">
    <source>
        <dbReference type="ARBA" id="ARBA00023136"/>
    </source>
</evidence>
<evidence type="ECO:0000313" key="10">
    <source>
        <dbReference type="Proteomes" id="UP000049855"/>
    </source>
</evidence>
<dbReference type="Pfam" id="PF00005">
    <property type="entry name" value="ABC_tran"/>
    <property type="match status" value="1"/>
</dbReference>
<dbReference type="InterPro" id="IPR036640">
    <property type="entry name" value="ABC1_TM_sf"/>
</dbReference>
<dbReference type="Gene3D" id="3.40.50.300">
    <property type="entry name" value="P-loop containing nucleotide triphosphate hydrolases"/>
    <property type="match status" value="1"/>
</dbReference>
<keyword evidence="3" id="KW-0812">Transmembrane</keyword>
<keyword evidence="7" id="KW-0472">Membrane</keyword>
<evidence type="ECO:0000256" key="3">
    <source>
        <dbReference type="ARBA" id="ARBA00022692"/>
    </source>
</evidence>
<comment type="subcellular location">
    <subcellularLocation>
        <location evidence="1">Cell membrane</location>
        <topology evidence="1">Multi-pass membrane protein</topology>
    </subcellularLocation>
</comment>
<organism evidence="9 10">
    <name type="scientific">Sporomusa ovata</name>
    <dbReference type="NCBI Taxonomy" id="2378"/>
    <lineage>
        <taxon>Bacteria</taxon>
        <taxon>Bacillati</taxon>
        <taxon>Bacillota</taxon>
        <taxon>Negativicutes</taxon>
        <taxon>Selenomonadales</taxon>
        <taxon>Sporomusaceae</taxon>
        <taxon>Sporomusa</taxon>
    </lineage>
</organism>
<dbReference type="SUPFAM" id="SSF90123">
    <property type="entry name" value="ABC transporter transmembrane region"/>
    <property type="match status" value="1"/>
</dbReference>
<dbReference type="PANTHER" id="PTHR43394">
    <property type="entry name" value="ATP-DEPENDENT PERMEASE MDL1, MITOCHONDRIAL"/>
    <property type="match status" value="1"/>
</dbReference>
<dbReference type="Proteomes" id="UP000049855">
    <property type="component" value="Unassembled WGS sequence"/>
</dbReference>
<keyword evidence="6" id="KW-1133">Transmembrane helix</keyword>
<dbReference type="InterPro" id="IPR003593">
    <property type="entry name" value="AAA+_ATPase"/>
</dbReference>
<dbReference type="SMART" id="SM00382">
    <property type="entry name" value="AAA"/>
    <property type="match status" value="1"/>
</dbReference>
<evidence type="ECO:0000256" key="1">
    <source>
        <dbReference type="ARBA" id="ARBA00004651"/>
    </source>
</evidence>
<keyword evidence="2" id="KW-0813">Transport</keyword>
<keyword evidence="10" id="KW-1185">Reference proteome</keyword>
<reference evidence="10" key="1">
    <citation type="submission" date="2015-03" db="EMBL/GenBank/DDBJ databases">
        <authorList>
            <person name="Nijsse Bart"/>
        </authorList>
    </citation>
    <scope>NUCLEOTIDE SEQUENCE [LARGE SCALE GENOMIC DNA]</scope>
</reference>
<dbReference type="Gene3D" id="1.20.1560.10">
    <property type="entry name" value="ABC transporter type 1, transmembrane domain"/>
    <property type="match status" value="1"/>
</dbReference>
<dbReference type="InterPro" id="IPR039421">
    <property type="entry name" value="Type_1_exporter"/>
</dbReference>
<keyword evidence="4" id="KW-0547">Nucleotide-binding</keyword>
<dbReference type="SUPFAM" id="SSF52540">
    <property type="entry name" value="P-loop containing nucleoside triphosphate hydrolases"/>
    <property type="match status" value="1"/>
</dbReference>
<proteinExistence type="predicted"/>
<dbReference type="GO" id="GO:0005524">
    <property type="term" value="F:ATP binding"/>
    <property type="evidence" value="ECO:0007669"/>
    <property type="project" value="UniProtKB-KW"/>
</dbReference>
<gene>
    <name evidence="9" type="ORF">SpAn4DRAFT_4679</name>
</gene>
<name>A0A0U1KS01_9FIRM</name>
<dbReference type="GO" id="GO:0015421">
    <property type="term" value="F:ABC-type oligopeptide transporter activity"/>
    <property type="evidence" value="ECO:0007669"/>
    <property type="project" value="TreeGrafter"/>
</dbReference>
<protein>
    <submittedName>
        <fullName evidence="9">Lipid A export ATP-binding/permease protein MsbA</fullName>
    </submittedName>
</protein>
<dbReference type="PROSITE" id="PS50893">
    <property type="entry name" value="ABC_TRANSPORTER_2"/>
    <property type="match status" value="1"/>
</dbReference>
<dbReference type="EMBL" id="CTRP01000002">
    <property type="protein sequence ID" value="CQR70167.1"/>
    <property type="molecule type" value="Genomic_DNA"/>
</dbReference>
<accession>A0A0U1KS01</accession>
<evidence type="ECO:0000259" key="8">
    <source>
        <dbReference type="PROSITE" id="PS50893"/>
    </source>
</evidence>
<dbReference type="InterPro" id="IPR003439">
    <property type="entry name" value="ABC_transporter-like_ATP-bd"/>
</dbReference>
<evidence type="ECO:0000256" key="5">
    <source>
        <dbReference type="ARBA" id="ARBA00022840"/>
    </source>
</evidence>
<dbReference type="InterPro" id="IPR017871">
    <property type="entry name" value="ABC_transporter-like_CS"/>
</dbReference>
<evidence type="ECO:0000256" key="2">
    <source>
        <dbReference type="ARBA" id="ARBA00022448"/>
    </source>
</evidence>
<evidence type="ECO:0000313" key="9">
    <source>
        <dbReference type="EMBL" id="CQR70167.1"/>
    </source>
</evidence>